<dbReference type="AlphaFoldDB" id="A0A239FT01"/>
<feature type="domain" description="Periplasmic binding protein" evidence="5">
    <location>
        <begin position="161"/>
        <end position="308"/>
    </location>
</feature>
<evidence type="ECO:0000256" key="4">
    <source>
        <dbReference type="SAM" id="Phobius"/>
    </source>
</evidence>
<dbReference type="Gene3D" id="3.40.50.2300">
    <property type="match status" value="2"/>
</dbReference>
<reference evidence="7 8" key="2">
    <citation type="submission" date="2017-06" db="EMBL/GenBank/DDBJ databases">
        <authorList>
            <person name="Varghese N."/>
            <person name="Submissions S."/>
        </authorList>
    </citation>
    <scope>NUCLEOTIDE SEQUENCE [LARGE SCALE GENOMIC DNA]</scope>
    <source>
        <strain evidence="7 8">RLD-1</strain>
    </source>
</reference>
<dbReference type="InterPro" id="IPR028082">
    <property type="entry name" value="Peripla_BP_I"/>
</dbReference>
<comment type="similarity">
    <text evidence="2">Belongs to the bacterial solute-binding protein 2 family.</text>
</comment>
<evidence type="ECO:0000256" key="2">
    <source>
        <dbReference type="ARBA" id="ARBA00007639"/>
    </source>
</evidence>
<feature type="transmembrane region" description="Helical" evidence="4">
    <location>
        <begin position="9"/>
        <end position="26"/>
    </location>
</feature>
<dbReference type="InterPro" id="IPR025997">
    <property type="entry name" value="SBP_2_dom"/>
</dbReference>
<protein>
    <submittedName>
        <fullName evidence="6">Monosaccharide ABC transporter substrate-binding protein, CUT2 family</fullName>
    </submittedName>
</protein>
<keyword evidence="3" id="KW-0732">Signal</keyword>
<reference evidence="6 9" key="1">
    <citation type="submission" date="2016-10" db="EMBL/GenBank/DDBJ databases">
        <authorList>
            <person name="de Groot N.N."/>
        </authorList>
    </citation>
    <scope>NUCLEOTIDE SEQUENCE [LARGE SCALE GENOMIC DNA]</scope>
    <source>
        <strain evidence="6 9">CCM 7361</strain>
    </source>
</reference>
<evidence type="ECO:0000259" key="5">
    <source>
        <dbReference type="Pfam" id="PF13407"/>
    </source>
</evidence>
<dbReference type="Proteomes" id="UP000198309">
    <property type="component" value="Unassembled WGS sequence"/>
</dbReference>
<dbReference type="Pfam" id="PF13407">
    <property type="entry name" value="Peripla_BP_4"/>
    <property type="match status" value="1"/>
</dbReference>
<keyword evidence="4" id="KW-0472">Membrane</keyword>
<dbReference type="GO" id="GO:0030246">
    <property type="term" value="F:carbohydrate binding"/>
    <property type="evidence" value="ECO:0007669"/>
    <property type="project" value="UniProtKB-ARBA"/>
</dbReference>
<dbReference type="SUPFAM" id="SSF53822">
    <property type="entry name" value="Periplasmic binding protein-like I"/>
    <property type="match status" value="1"/>
</dbReference>
<gene>
    <name evidence="6" type="ORF">SAMN05216189_100840</name>
    <name evidence="7" type="ORF">SAMN06295949_10440</name>
</gene>
<evidence type="ECO:0000313" key="6">
    <source>
        <dbReference type="EMBL" id="SDI71794.1"/>
    </source>
</evidence>
<evidence type="ECO:0000313" key="7">
    <source>
        <dbReference type="EMBL" id="SNS59283.1"/>
    </source>
</evidence>
<dbReference type="GO" id="GO:0055085">
    <property type="term" value="P:transmembrane transport"/>
    <property type="evidence" value="ECO:0007669"/>
    <property type="project" value="UniProtKB-ARBA"/>
</dbReference>
<dbReference type="PANTHER" id="PTHR46847">
    <property type="entry name" value="D-ALLOSE-BINDING PERIPLASMIC PROTEIN-RELATED"/>
    <property type="match status" value="1"/>
</dbReference>
<evidence type="ECO:0000313" key="9">
    <source>
        <dbReference type="Proteomes" id="UP000199693"/>
    </source>
</evidence>
<comment type="subcellular location">
    <subcellularLocation>
        <location evidence="1">Cell envelope</location>
    </subcellularLocation>
</comment>
<keyword evidence="4" id="KW-1133">Transmembrane helix</keyword>
<keyword evidence="8" id="KW-1185">Reference proteome</keyword>
<evidence type="ECO:0000256" key="1">
    <source>
        <dbReference type="ARBA" id="ARBA00004196"/>
    </source>
</evidence>
<dbReference type="Proteomes" id="UP000199693">
    <property type="component" value="Unassembled WGS sequence"/>
</dbReference>
<sequence length="381" mass="42624">MSEHNEGKWLYFTGFWSVGCGFLSLLCRSWLLVAGLLLSLGSQAASVVFLNPGRSDEPYWVSYTRFMQAAADDLGMPLRVLYAERDPQRSLQQARELLRDGRLPDYLVFTNEGYIGPELLRLFADTPVRLFTVNHMLTADQQRIVGGSRERYRNWIGSLVANEEEAGYLMAHRLLKAGTAAGRGLDLLAFSGLAQAPVAQLREQGMRRALADFPRARLLQVVYGGWDRQRAYEQAQQLLRRYPQVRLVWSANDEMAFGAMKAAREAGHVPGRDMLFSGLNNSQELLSAVVDGSISVAMSGHFTLGGWTMVLLHDYDAGVDFAAHGGKDRQLPVFILLDKRRAEKLRGSLARPGYGVDFRALSLALHPGQKDYRFSLRPLLD</sequence>
<dbReference type="PANTHER" id="PTHR46847:SF2">
    <property type="entry name" value="ABC TRANSPORTER SUGAR-BINDING PROTEIN"/>
    <property type="match status" value="1"/>
</dbReference>
<dbReference type="EMBL" id="FNEC01000008">
    <property type="protein sequence ID" value="SDI71794.1"/>
    <property type="molecule type" value="Genomic_DNA"/>
</dbReference>
<keyword evidence="4" id="KW-0812">Transmembrane</keyword>
<name>A0A239FT01_9PSED</name>
<evidence type="ECO:0000256" key="3">
    <source>
        <dbReference type="ARBA" id="ARBA00022729"/>
    </source>
</evidence>
<dbReference type="GO" id="GO:0030313">
    <property type="term" value="C:cell envelope"/>
    <property type="evidence" value="ECO:0007669"/>
    <property type="project" value="UniProtKB-SubCell"/>
</dbReference>
<dbReference type="CDD" id="cd06324">
    <property type="entry name" value="PBP1_ABC_sugar_binding-like"/>
    <property type="match status" value="1"/>
</dbReference>
<proteinExistence type="inferred from homology"/>
<evidence type="ECO:0000313" key="8">
    <source>
        <dbReference type="Proteomes" id="UP000198309"/>
    </source>
</evidence>
<dbReference type="EMBL" id="FZPC01000004">
    <property type="protein sequence ID" value="SNS59283.1"/>
    <property type="molecule type" value="Genomic_DNA"/>
</dbReference>
<accession>A0A239FT01</accession>
<organism evidence="6 9">
    <name type="scientific">Pseudomonas delhiensis</name>
    <dbReference type="NCBI Taxonomy" id="366289"/>
    <lineage>
        <taxon>Bacteria</taxon>
        <taxon>Pseudomonadati</taxon>
        <taxon>Pseudomonadota</taxon>
        <taxon>Gammaproteobacteria</taxon>
        <taxon>Pseudomonadales</taxon>
        <taxon>Pseudomonadaceae</taxon>
        <taxon>Pseudomonas</taxon>
    </lineage>
</organism>